<proteinExistence type="predicted"/>
<accession>A0ACA9M5G4</accession>
<gene>
    <name evidence="1" type="ORF">RPERSI_LOCUS4523</name>
</gene>
<keyword evidence="2" id="KW-1185">Reference proteome</keyword>
<dbReference type="Proteomes" id="UP000789920">
    <property type="component" value="Unassembled WGS sequence"/>
</dbReference>
<evidence type="ECO:0000313" key="2">
    <source>
        <dbReference type="Proteomes" id="UP000789920"/>
    </source>
</evidence>
<sequence length="113" mass="12808">ARNAITNSFNSRVKVDLFDTFDQGIEVAESYKEIYYQALYSTVFIDIYENNVDDIIKAISRLREINGDNILIVFIVFSSSNGRSLVKTLIKTIGGCITTIFKPLTPKKLINFC</sequence>
<protein>
    <submittedName>
        <fullName evidence="1">28668_t:CDS:1</fullName>
    </submittedName>
</protein>
<feature type="non-terminal residue" evidence="1">
    <location>
        <position position="1"/>
    </location>
</feature>
<comment type="caution">
    <text evidence="1">The sequence shown here is derived from an EMBL/GenBank/DDBJ whole genome shotgun (WGS) entry which is preliminary data.</text>
</comment>
<organism evidence="1 2">
    <name type="scientific">Racocetra persica</name>
    <dbReference type="NCBI Taxonomy" id="160502"/>
    <lineage>
        <taxon>Eukaryota</taxon>
        <taxon>Fungi</taxon>
        <taxon>Fungi incertae sedis</taxon>
        <taxon>Mucoromycota</taxon>
        <taxon>Glomeromycotina</taxon>
        <taxon>Glomeromycetes</taxon>
        <taxon>Diversisporales</taxon>
        <taxon>Gigasporaceae</taxon>
        <taxon>Racocetra</taxon>
    </lineage>
</organism>
<reference evidence="1" key="1">
    <citation type="submission" date="2021-06" db="EMBL/GenBank/DDBJ databases">
        <authorList>
            <person name="Kallberg Y."/>
            <person name="Tangrot J."/>
            <person name="Rosling A."/>
        </authorList>
    </citation>
    <scope>NUCLEOTIDE SEQUENCE</scope>
    <source>
        <strain evidence="1">MA461A</strain>
    </source>
</reference>
<dbReference type="EMBL" id="CAJVQC010006275">
    <property type="protein sequence ID" value="CAG8565041.1"/>
    <property type="molecule type" value="Genomic_DNA"/>
</dbReference>
<name>A0ACA9M5G4_9GLOM</name>
<evidence type="ECO:0000313" key="1">
    <source>
        <dbReference type="EMBL" id="CAG8565041.1"/>
    </source>
</evidence>